<evidence type="ECO:0000259" key="4">
    <source>
        <dbReference type="PROSITE" id="PS51898"/>
    </source>
</evidence>
<gene>
    <name evidence="5" type="ORF">FUA23_03075</name>
</gene>
<dbReference type="OrthoDB" id="892893at2"/>
<comment type="similarity">
    <text evidence="1">Belongs to the 'phage' integrase family.</text>
</comment>
<proteinExistence type="inferred from homology"/>
<dbReference type="Pfam" id="PF00589">
    <property type="entry name" value="Phage_integrase"/>
    <property type="match status" value="1"/>
</dbReference>
<evidence type="ECO:0000256" key="3">
    <source>
        <dbReference type="ARBA" id="ARBA00023172"/>
    </source>
</evidence>
<protein>
    <submittedName>
        <fullName evidence="5">Site-specific integrase</fullName>
    </submittedName>
</protein>
<evidence type="ECO:0000313" key="6">
    <source>
        <dbReference type="Proteomes" id="UP000321907"/>
    </source>
</evidence>
<evidence type="ECO:0000313" key="5">
    <source>
        <dbReference type="EMBL" id="TXF91220.1"/>
    </source>
</evidence>
<dbReference type="Gene3D" id="1.10.443.10">
    <property type="entry name" value="Intergrase catalytic core"/>
    <property type="match status" value="1"/>
</dbReference>
<dbReference type="PROSITE" id="PS51898">
    <property type="entry name" value="TYR_RECOMBINASE"/>
    <property type="match status" value="1"/>
</dbReference>
<dbReference type="InterPro" id="IPR050090">
    <property type="entry name" value="Tyrosine_recombinase_XerCD"/>
</dbReference>
<dbReference type="GO" id="GO:0006310">
    <property type="term" value="P:DNA recombination"/>
    <property type="evidence" value="ECO:0007669"/>
    <property type="project" value="UniProtKB-KW"/>
</dbReference>
<evidence type="ECO:0000256" key="1">
    <source>
        <dbReference type="ARBA" id="ARBA00008857"/>
    </source>
</evidence>
<dbReference type="InterPro" id="IPR010998">
    <property type="entry name" value="Integrase_recombinase_N"/>
</dbReference>
<feature type="domain" description="Tyr recombinase" evidence="4">
    <location>
        <begin position="232"/>
        <end position="423"/>
    </location>
</feature>
<dbReference type="GO" id="GO:0015074">
    <property type="term" value="P:DNA integration"/>
    <property type="evidence" value="ECO:0007669"/>
    <property type="project" value="InterPro"/>
</dbReference>
<dbReference type="Proteomes" id="UP000321907">
    <property type="component" value="Unassembled WGS sequence"/>
</dbReference>
<organism evidence="5 6">
    <name type="scientific">Neolewinella aurantiaca</name>
    <dbReference type="NCBI Taxonomy" id="2602767"/>
    <lineage>
        <taxon>Bacteria</taxon>
        <taxon>Pseudomonadati</taxon>
        <taxon>Bacteroidota</taxon>
        <taxon>Saprospiria</taxon>
        <taxon>Saprospirales</taxon>
        <taxon>Lewinellaceae</taxon>
        <taxon>Neolewinella</taxon>
    </lineage>
</organism>
<accession>A0A5C7FMC6</accession>
<dbReference type="GO" id="GO:0003677">
    <property type="term" value="F:DNA binding"/>
    <property type="evidence" value="ECO:0007669"/>
    <property type="project" value="UniProtKB-KW"/>
</dbReference>
<sequence>MRRAPTFIVLNKIEDEFNPIRMSVSLTEGKRAHVATGEYVKVKHWDKKSCRISDRYVDLYPDYSFVNQRLDDLTHFTVSLITDYRRRKELYLLTPEKFRFLVKKFLRDGEAPEGSATDVLTYYKSYVDRRQKEARLKDGTKKHELASYRAFERFVKSVGYQIGMDEVKLSLFEAYRDFLGNEPSAPLDVTISRHMKRLKEALSKAYVEGLIPQFNPNEIKLSAQLGLTRQARENIALDKDQLNRIIALDLSHRPGLRKLRDLFVINCYLGLRFNRWQEINGKNIVETDGVKLLEIITKKGKGKKITIPVHPTADKIASKYGWNFGRVMTNQKANKYLQEIAQMAGFTENFKRVARRGQRDTVEQIPMYKLISTHTARRTFVTIHAANGMPLTDIQGLTGHGTREMVEHYSKETPTARAVRIAKKFFNN</sequence>
<comment type="caution">
    <text evidence="5">The sequence shown here is derived from an EMBL/GenBank/DDBJ whole genome shotgun (WGS) entry which is preliminary data.</text>
</comment>
<keyword evidence="2" id="KW-0238">DNA-binding</keyword>
<dbReference type="InterPro" id="IPR011010">
    <property type="entry name" value="DNA_brk_join_enz"/>
</dbReference>
<dbReference type="SUPFAM" id="SSF56349">
    <property type="entry name" value="DNA breaking-rejoining enzymes"/>
    <property type="match status" value="1"/>
</dbReference>
<keyword evidence="3" id="KW-0233">DNA recombination</keyword>
<dbReference type="Pfam" id="PF13102">
    <property type="entry name" value="Phage_int_SAM_5"/>
    <property type="match status" value="1"/>
</dbReference>
<dbReference type="AlphaFoldDB" id="A0A5C7FMC6"/>
<dbReference type="PANTHER" id="PTHR30349:SF64">
    <property type="entry name" value="PROPHAGE INTEGRASE INTD-RELATED"/>
    <property type="match status" value="1"/>
</dbReference>
<dbReference type="InterPro" id="IPR025269">
    <property type="entry name" value="SAM-like_dom"/>
</dbReference>
<dbReference type="InterPro" id="IPR002104">
    <property type="entry name" value="Integrase_catalytic"/>
</dbReference>
<reference evidence="5 6" key="1">
    <citation type="submission" date="2019-08" db="EMBL/GenBank/DDBJ databases">
        <title>Lewinella sp. strain SSH13 Genome sequencing and assembly.</title>
        <authorList>
            <person name="Kim I."/>
        </authorList>
    </citation>
    <scope>NUCLEOTIDE SEQUENCE [LARGE SCALE GENOMIC DNA]</scope>
    <source>
        <strain evidence="5 6">SSH13</strain>
    </source>
</reference>
<dbReference type="Gene3D" id="1.10.150.130">
    <property type="match status" value="1"/>
</dbReference>
<name>A0A5C7FMC6_9BACT</name>
<dbReference type="EMBL" id="VOXD01000003">
    <property type="protein sequence ID" value="TXF91220.1"/>
    <property type="molecule type" value="Genomic_DNA"/>
</dbReference>
<evidence type="ECO:0000256" key="2">
    <source>
        <dbReference type="ARBA" id="ARBA00023125"/>
    </source>
</evidence>
<dbReference type="InterPro" id="IPR013762">
    <property type="entry name" value="Integrase-like_cat_sf"/>
</dbReference>
<keyword evidence="6" id="KW-1185">Reference proteome</keyword>
<dbReference type="PANTHER" id="PTHR30349">
    <property type="entry name" value="PHAGE INTEGRASE-RELATED"/>
    <property type="match status" value="1"/>
</dbReference>
<dbReference type="RefSeq" id="WP_147929239.1">
    <property type="nucleotide sequence ID" value="NZ_VOXD01000003.1"/>
</dbReference>